<dbReference type="PANTHER" id="PTHR30097">
    <property type="entry name" value="CATION EFFLUX SYSTEM PROTEIN CUSB"/>
    <property type="match status" value="1"/>
</dbReference>
<dbReference type="GO" id="GO:0015679">
    <property type="term" value="P:plasma membrane copper ion transport"/>
    <property type="evidence" value="ECO:0007669"/>
    <property type="project" value="TreeGrafter"/>
</dbReference>
<keyword evidence="8" id="KW-1185">Reference proteome</keyword>
<reference evidence="7 8" key="1">
    <citation type="submission" date="2019-04" db="EMBL/GenBank/DDBJ databases">
        <authorList>
            <person name="Feng G."/>
            <person name="Zhang J."/>
            <person name="Zhu H."/>
        </authorList>
    </citation>
    <scope>NUCLEOTIDE SEQUENCE [LARGE SCALE GENOMIC DNA]</scope>
    <source>
        <strain evidence="7 8">JCM 19491</strain>
    </source>
</reference>
<evidence type="ECO:0000313" key="8">
    <source>
        <dbReference type="Proteomes" id="UP000298284"/>
    </source>
</evidence>
<dbReference type="Pfam" id="PF25954">
    <property type="entry name" value="Beta-barrel_RND_2"/>
    <property type="match status" value="1"/>
</dbReference>
<feature type="coiled-coil region" evidence="3">
    <location>
        <begin position="121"/>
        <end position="179"/>
    </location>
</feature>
<dbReference type="GO" id="GO:0022857">
    <property type="term" value="F:transmembrane transporter activity"/>
    <property type="evidence" value="ECO:0007669"/>
    <property type="project" value="InterPro"/>
</dbReference>
<evidence type="ECO:0000256" key="1">
    <source>
        <dbReference type="ARBA" id="ARBA00009477"/>
    </source>
</evidence>
<organism evidence="7 8">
    <name type="scientific">Hymenobacter wooponensis</name>
    <dbReference type="NCBI Taxonomy" id="1525360"/>
    <lineage>
        <taxon>Bacteria</taxon>
        <taxon>Pseudomonadati</taxon>
        <taxon>Bacteroidota</taxon>
        <taxon>Cytophagia</taxon>
        <taxon>Cytophagales</taxon>
        <taxon>Hymenobacteraceae</taxon>
        <taxon>Hymenobacter</taxon>
    </lineage>
</organism>
<dbReference type="PROSITE" id="PS51257">
    <property type="entry name" value="PROKAR_LIPOPROTEIN"/>
    <property type="match status" value="1"/>
</dbReference>
<dbReference type="Gene3D" id="2.40.30.170">
    <property type="match status" value="1"/>
</dbReference>
<dbReference type="InterPro" id="IPR051909">
    <property type="entry name" value="MFP_Cation_Efflux"/>
</dbReference>
<dbReference type="InterPro" id="IPR058647">
    <property type="entry name" value="BSH_CzcB-like"/>
</dbReference>
<keyword evidence="2" id="KW-0813">Transport</keyword>
<dbReference type="InterPro" id="IPR006143">
    <property type="entry name" value="RND_pump_MFP"/>
</dbReference>
<evidence type="ECO:0000256" key="3">
    <source>
        <dbReference type="SAM" id="Coils"/>
    </source>
</evidence>
<protein>
    <submittedName>
        <fullName evidence="7">Efflux RND transporter periplasmic adaptor subunit</fullName>
    </submittedName>
</protein>
<feature type="domain" description="Multidrug resistance protein MdtA-like C-terminal permuted SH3" evidence="5">
    <location>
        <begin position="321"/>
        <end position="365"/>
    </location>
</feature>
<dbReference type="NCBIfam" id="TIGR01730">
    <property type="entry name" value="RND_mfp"/>
    <property type="match status" value="1"/>
</dbReference>
<dbReference type="InterPro" id="IPR058792">
    <property type="entry name" value="Beta-barrel_RND_2"/>
</dbReference>
<proteinExistence type="inferred from homology"/>
<dbReference type="Gene3D" id="2.40.50.100">
    <property type="match status" value="1"/>
</dbReference>
<dbReference type="GO" id="GO:0016020">
    <property type="term" value="C:membrane"/>
    <property type="evidence" value="ECO:0007669"/>
    <property type="project" value="InterPro"/>
</dbReference>
<dbReference type="Pfam" id="PF25973">
    <property type="entry name" value="BSH_CzcB"/>
    <property type="match status" value="1"/>
</dbReference>
<dbReference type="Pfam" id="PF25967">
    <property type="entry name" value="RND-MFP_C"/>
    <property type="match status" value="1"/>
</dbReference>
<comment type="similarity">
    <text evidence="1">Belongs to the membrane fusion protein (MFP) (TC 8.A.1) family.</text>
</comment>
<dbReference type="GO" id="GO:0030313">
    <property type="term" value="C:cell envelope"/>
    <property type="evidence" value="ECO:0007669"/>
    <property type="project" value="TreeGrafter"/>
</dbReference>
<accession>A0A4Z0MSA0</accession>
<name>A0A4Z0MSA0_9BACT</name>
<comment type="caution">
    <text evidence="7">The sequence shown here is derived from an EMBL/GenBank/DDBJ whole genome shotgun (WGS) entry which is preliminary data.</text>
</comment>
<dbReference type="PANTHER" id="PTHR30097:SF4">
    <property type="entry name" value="SLR6042 PROTEIN"/>
    <property type="match status" value="1"/>
</dbReference>
<sequence length="376" mass="41242">MRAVSLCSLPLQPMIRLLRLTSLFFLPFSLGSCSEEEQVVPPQAAAPAGLSAAMLAHLETDSVRLTPVRVDLHLEGRVVPDADRTTAVFPLVGGVIEKVPVSLGDRVERGQVLAIIRSTHMAELAQQRTEAEVNLSTAKQRLATVHDMHTSAMASAQELALARAALQKAQDELTRLRRQTEVYGPEGGRYVLRAPQAGIITEKKAAEGMQFSPEQVGNLFTLADLRDVWVLADVFQSDIEKVRTGLPVEVRTLSYPDQVFTGQVDRVFNLLNPESKTMQVRVRLPNPNHQLKPGMYARLRLQNTSAEQLPAVPSTSLVFANGQRYALVVQQGKAVETRPVAVHYSSGGLSYLRSGLEPGEQVISSNPLLLYKELND</sequence>
<feature type="domain" description="CzcB-like barrel-sandwich hybrid" evidence="6">
    <location>
        <begin position="84"/>
        <end position="224"/>
    </location>
</feature>
<evidence type="ECO:0000256" key="2">
    <source>
        <dbReference type="ARBA" id="ARBA00022448"/>
    </source>
</evidence>
<evidence type="ECO:0000259" key="5">
    <source>
        <dbReference type="Pfam" id="PF25967"/>
    </source>
</evidence>
<dbReference type="EMBL" id="SRKZ01000001">
    <property type="protein sequence ID" value="TGD82329.1"/>
    <property type="molecule type" value="Genomic_DNA"/>
</dbReference>
<gene>
    <name evidence="7" type="ORF">EU557_00630</name>
</gene>
<dbReference type="Gene3D" id="2.40.420.20">
    <property type="match status" value="1"/>
</dbReference>
<dbReference type="OrthoDB" id="9806939at2"/>
<keyword evidence="3" id="KW-0175">Coiled coil</keyword>
<dbReference type="AlphaFoldDB" id="A0A4Z0MSA0"/>
<dbReference type="InterPro" id="IPR058627">
    <property type="entry name" value="MdtA-like_C"/>
</dbReference>
<evidence type="ECO:0000259" key="4">
    <source>
        <dbReference type="Pfam" id="PF25954"/>
    </source>
</evidence>
<dbReference type="SUPFAM" id="SSF111369">
    <property type="entry name" value="HlyD-like secretion proteins"/>
    <property type="match status" value="1"/>
</dbReference>
<dbReference type="GO" id="GO:0060003">
    <property type="term" value="P:copper ion export"/>
    <property type="evidence" value="ECO:0007669"/>
    <property type="project" value="TreeGrafter"/>
</dbReference>
<evidence type="ECO:0000313" key="7">
    <source>
        <dbReference type="EMBL" id="TGD82329.1"/>
    </source>
</evidence>
<evidence type="ECO:0000259" key="6">
    <source>
        <dbReference type="Pfam" id="PF25973"/>
    </source>
</evidence>
<dbReference type="FunFam" id="2.40.30.170:FF:000010">
    <property type="entry name" value="Efflux RND transporter periplasmic adaptor subunit"/>
    <property type="match status" value="1"/>
</dbReference>
<feature type="domain" description="CusB-like beta-barrel" evidence="4">
    <location>
        <begin position="228"/>
        <end position="304"/>
    </location>
</feature>
<dbReference type="Proteomes" id="UP000298284">
    <property type="component" value="Unassembled WGS sequence"/>
</dbReference>